<dbReference type="Gene3D" id="3.40.390.10">
    <property type="entry name" value="Collagenase (Catalytic Domain)"/>
    <property type="match status" value="1"/>
</dbReference>
<dbReference type="EMBL" id="CAVP010058488">
    <property type="protein sequence ID" value="CDL94754.1"/>
    <property type="molecule type" value="Genomic_DNA"/>
</dbReference>
<dbReference type="AlphaFoldDB" id="W6NFP5"/>
<feature type="binding site" evidence="2">
    <location>
        <position position="82"/>
    </location>
    <ligand>
        <name>Zn(2+)</name>
        <dbReference type="ChEBI" id="CHEBI:29105"/>
        <note>catalytic</note>
    </ligand>
</feature>
<comment type="caution">
    <text evidence="6">The sequence shown here is derived from an EMBL/GenBank/DDBJ whole genome shotgun (WGS) entry which is preliminary data.</text>
</comment>
<feature type="binding site" evidence="2">
    <location>
        <position position="88"/>
    </location>
    <ligand>
        <name>Zn(2+)</name>
        <dbReference type="ChEBI" id="CHEBI:29105"/>
        <note>catalytic</note>
    </ligand>
</feature>
<dbReference type="CDD" id="cd04280">
    <property type="entry name" value="ZnMc_astacin_like"/>
    <property type="match status" value="1"/>
</dbReference>
<dbReference type="InterPro" id="IPR006026">
    <property type="entry name" value="Peptidase_Metallo"/>
</dbReference>
<evidence type="ECO:0000256" key="3">
    <source>
        <dbReference type="RuleBase" id="RU361183"/>
    </source>
</evidence>
<evidence type="ECO:0000313" key="5">
    <source>
        <dbReference type="EMBL" id="CDL94752.1"/>
    </source>
</evidence>
<dbReference type="SUPFAM" id="SSF55486">
    <property type="entry name" value="Metalloproteases ('zincins'), catalytic domain"/>
    <property type="match status" value="1"/>
</dbReference>
<dbReference type="Pfam" id="PF01400">
    <property type="entry name" value="Astacin"/>
    <property type="match status" value="1"/>
</dbReference>
<dbReference type="GO" id="GO:0004222">
    <property type="term" value="F:metalloendopeptidase activity"/>
    <property type="evidence" value="ECO:0007669"/>
    <property type="project" value="UniProtKB-UniRule"/>
</dbReference>
<evidence type="ECO:0000259" key="4">
    <source>
        <dbReference type="PROSITE" id="PS51864"/>
    </source>
</evidence>
<dbReference type="InterPro" id="IPR001506">
    <property type="entry name" value="Peptidase_M12A"/>
</dbReference>
<feature type="disulfide bond" evidence="2">
    <location>
        <begin position="27"/>
        <end position="182"/>
    </location>
</feature>
<dbReference type="EMBL" id="CAVP010058487">
    <property type="protein sequence ID" value="CDL94752.1"/>
    <property type="molecule type" value="Genomic_DNA"/>
</dbReference>
<reference evidence="6" key="1">
    <citation type="submission" date="2013-03" db="EMBL/GenBank/DDBJ databases">
        <authorList>
            <person name="Aslett M."/>
        </authorList>
    </citation>
    <scope>NUCLEOTIDE SEQUENCE [LARGE SCALE GENOMIC DNA]</scope>
    <source>
        <strain evidence="6">ISE/inbred ISE</strain>
    </source>
</reference>
<feature type="domain" description="Peptidase M12A" evidence="4">
    <location>
        <begin position="1"/>
        <end position="183"/>
    </location>
</feature>
<name>W6NFP5_HAECO</name>
<keyword evidence="2 3" id="KW-0482">Metalloprotease</keyword>
<evidence type="ECO:0000256" key="2">
    <source>
        <dbReference type="PROSITE-ProRule" id="PRU01211"/>
    </source>
</evidence>
<dbReference type="PANTHER" id="PTHR10127">
    <property type="entry name" value="DISCOIDIN, CUB, EGF, LAMININ , AND ZINC METALLOPROTEASE DOMAIN CONTAINING"/>
    <property type="match status" value="1"/>
</dbReference>
<comment type="cofactor">
    <cofactor evidence="2 3">
        <name>Zn(2+)</name>
        <dbReference type="ChEBI" id="CHEBI:29105"/>
    </cofactor>
    <text evidence="2 3">Binds 1 zinc ion per subunit.</text>
</comment>
<keyword evidence="1 2" id="KW-1015">Disulfide bond</keyword>
<dbReference type="InterPro" id="IPR034035">
    <property type="entry name" value="Astacin-like_dom"/>
</dbReference>
<dbReference type="EC" id="3.4.24.-" evidence="3"/>
<feature type="binding site" evidence="2">
    <location>
        <position position="78"/>
    </location>
    <ligand>
        <name>Zn(2+)</name>
        <dbReference type="ChEBI" id="CHEBI:29105"/>
        <note>catalytic</note>
    </ligand>
</feature>
<dbReference type="GO" id="GO:0008270">
    <property type="term" value="F:zinc ion binding"/>
    <property type="evidence" value="ECO:0007669"/>
    <property type="project" value="UniProtKB-UniRule"/>
</dbReference>
<evidence type="ECO:0000313" key="6">
    <source>
        <dbReference type="EMBL" id="CDL94754.1"/>
    </source>
</evidence>
<dbReference type="PANTHER" id="PTHR10127:SF891">
    <property type="entry name" value="ZINC METALLOPROTEINASE NAS-29"/>
    <property type="match status" value="1"/>
</dbReference>
<comment type="caution">
    <text evidence="2">Lacks conserved residue(s) required for the propagation of feature annotation.</text>
</comment>
<accession>W6NFP5</accession>
<dbReference type="SMART" id="SM00235">
    <property type="entry name" value="ZnMc"/>
    <property type="match status" value="1"/>
</dbReference>
<feature type="active site" evidence="2">
    <location>
        <position position="79"/>
    </location>
</feature>
<dbReference type="GO" id="GO:0006508">
    <property type="term" value="P:proteolysis"/>
    <property type="evidence" value="ECO:0007669"/>
    <property type="project" value="UniProtKB-KW"/>
</dbReference>
<reference evidence="6" key="2">
    <citation type="submission" date="2013-05" db="EMBL/GenBank/DDBJ databases">
        <title>The genome and transcriptome of Haemonchus contortus: a key model parasite for drug and vaccine discovery.</title>
        <authorList>
            <person name="Laing R."/>
            <person name="Kikuchi T."/>
            <person name="Martinelli A."/>
            <person name="Tsai I.J."/>
            <person name="Beech R.N."/>
            <person name="Redman E."/>
            <person name="Holroyd N."/>
            <person name="Bartley D.J."/>
            <person name="Beasley H."/>
            <person name="Britton C."/>
            <person name="Curran D."/>
            <person name="Devaney E."/>
            <person name="Gilabert A."/>
            <person name="Jackson F."/>
            <person name="Hunt M."/>
            <person name="Johnston S."/>
            <person name="Kryukov I."/>
            <person name="Li K."/>
            <person name="Morrison A.A."/>
            <person name="Reid A.J."/>
            <person name="Sargison N."/>
            <person name="Saunders G."/>
            <person name="Wasmuth J.D."/>
            <person name="Wolstenholme A."/>
            <person name="Berriman M."/>
            <person name="Gilleard J.S."/>
            <person name="Cotton J.A."/>
        </authorList>
    </citation>
    <scope>NUCLEOTIDE SEQUENCE [LARGE SCALE GENOMIC DNA]</scope>
    <source>
        <strain evidence="6">ISE/inbred ISE</strain>
    </source>
</reference>
<keyword evidence="2 3" id="KW-0479">Metal-binding</keyword>
<organism evidence="6">
    <name type="scientific">Haemonchus contortus</name>
    <name type="common">Barber pole worm</name>
    <dbReference type="NCBI Taxonomy" id="6289"/>
    <lineage>
        <taxon>Eukaryota</taxon>
        <taxon>Metazoa</taxon>
        <taxon>Ecdysozoa</taxon>
        <taxon>Nematoda</taxon>
        <taxon>Chromadorea</taxon>
        <taxon>Rhabditida</taxon>
        <taxon>Rhabditina</taxon>
        <taxon>Rhabditomorpha</taxon>
        <taxon>Strongyloidea</taxon>
        <taxon>Trichostrongylidae</taxon>
        <taxon>Haemonchus</taxon>
    </lineage>
</organism>
<dbReference type="PRINTS" id="PR00480">
    <property type="entry name" value="ASTACIN"/>
</dbReference>
<keyword evidence="2 3" id="KW-0862">Zinc</keyword>
<gene>
    <name evidence="6" type="ORF">HCOI_01661500</name>
    <name evidence="5" type="ORF">HCOI_01662500</name>
</gene>
<keyword evidence="2 3" id="KW-0378">Hydrolase</keyword>
<keyword evidence="2 3" id="KW-0645">Protease</keyword>
<protein>
    <recommendedName>
        <fullName evidence="3">Metalloendopeptidase</fullName>
        <ecNumber evidence="3">3.4.24.-</ecNumber>
    </recommendedName>
</protein>
<sequence length="234" mass="26135">MTMLTITDGRARENVVRAINFWQAETCINFHPRTNEQHFVEFIGNDVGCWSTVGKDEAIGRQVVSIGPGCEHFGVTSHELAHSLGVFHEQSRYDRDAVVQLNRNVVDPTLLFNFAKIGPKELSTYRLPYDVGSVMHYTPTEFSAFKQISALTTVDPNLQQTMGQMEGPSFLDILVLNLHYNCQVDAGAKFDYVEEETTTTTTTTTTAEPLQAMEILDTFNMETDGLTTIMARAA</sequence>
<dbReference type="InterPro" id="IPR024079">
    <property type="entry name" value="MetalloPept_cat_dom_sf"/>
</dbReference>
<dbReference type="PROSITE" id="PS51864">
    <property type="entry name" value="ASTACIN"/>
    <property type="match status" value="1"/>
</dbReference>
<evidence type="ECO:0000256" key="1">
    <source>
        <dbReference type="ARBA" id="ARBA00023157"/>
    </source>
</evidence>
<proteinExistence type="predicted"/>
<dbReference type="MEROPS" id="M12.A29"/>